<dbReference type="InterPro" id="IPR022251">
    <property type="entry name" value="DUF3774_wound-induced"/>
</dbReference>
<keyword evidence="2" id="KW-1185">Reference proteome</keyword>
<reference evidence="1" key="1">
    <citation type="journal article" date="2023" name="Plant J.">
        <title>Genome sequences and population genomics provide insights into the demographic history, inbreeding, and mutation load of two 'living fossil' tree species of Dipteronia.</title>
        <authorList>
            <person name="Feng Y."/>
            <person name="Comes H.P."/>
            <person name="Chen J."/>
            <person name="Zhu S."/>
            <person name="Lu R."/>
            <person name="Zhang X."/>
            <person name="Li P."/>
            <person name="Qiu J."/>
            <person name="Olsen K.M."/>
            <person name="Qiu Y."/>
        </authorList>
    </citation>
    <scope>NUCLEOTIDE SEQUENCE</scope>
    <source>
        <strain evidence="1">KIB01</strain>
    </source>
</reference>
<dbReference type="Pfam" id="PF12609">
    <property type="entry name" value="DUF3774"/>
    <property type="match status" value="1"/>
</dbReference>
<accession>A0AAD9X1H0</accession>
<dbReference type="PANTHER" id="PTHR33090">
    <property type="entry name" value="DUF3774 DOMAIN PROTEIN-RELATED"/>
    <property type="match status" value="1"/>
</dbReference>
<evidence type="ECO:0000313" key="1">
    <source>
        <dbReference type="EMBL" id="KAK2650986.1"/>
    </source>
</evidence>
<dbReference type="EMBL" id="JANJYI010000005">
    <property type="protein sequence ID" value="KAK2650986.1"/>
    <property type="molecule type" value="Genomic_DNA"/>
</dbReference>
<sequence length="132" mass="14444">MGFDLQIGGFQMEMDGCERERFSVWLSGVYTVRNISKEFFQVGSPVMQGIRDQAAAAKSDTAAAIKSVNDSAACSSTCSSKQAKRNSDASGHHHLRSYNVIAKGSNTNNNKKLKQAEESLRTVMYLSCWGPN</sequence>
<name>A0AAD9X1H0_9ROSI</name>
<protein>
    <submittedName>
        <fullName evidence="1">Uncharacterized protein</fullName>
    </submittedName>
</protein>
<proteinExistence type="predicted"/>
<organism evidence="1 2">
    <name type="scientific">Dipteronia dyeriana</name>
    <dbReference type="NCBI Taxonomy" id="168575"/>
    <lineage>
        <taxon>Eukaryota</taxon>
        <taxon>Viridiplantae</taxon>
        <taxon>Streptophyta</taxon>
        <taxon>Embryophyta</taxon>
        <taxon>Tracheophyta</taxon>
        <taxon>Spermatophyta</taxon>
        <taxon>Magnoliopsida</taxon>
        <taxon>eudicotyledons</taxon>
        <taxon>Gunneridae</taxon>
        <taxon>Pentapetalae</taxon>
        <taxon>rosids</taxon>
        <taxon>malvids</taxon>
        <taxon>Sapindales</taxon>
        <taxon>Sapindaceae</taxon>
        <taxon>Hippocastanoideae</taxon>
        <taxon>Acereae</taxon>
        <taxon>Dipteronia</taxon>
    </lineage>
</organism>
<dbReference type="AlphaFoldDB" id="A0AAD9X1H0"/>
<comment type="caution">
    <text evidence="1">The sequence shown here is derived from an EMBL/GenBank/DDBJ whole genome shotgun (WGS) entry which is preliminary data.</text>
</comment>
<dbReference type="Proteomes" id="UP001280121">
    <property type="component" value="Unassembled WGS sequence"/>
</dbReference>
<evidence type="ECO:0000313" key="2">
    <source>
        <dbReference type="Proteomes" id="UP001280121"/>
    </source>
</evidence>
<gene>
    <name evidence="1" type="ORF">Ddye_018475</name>
</gene>